<dbReference type="Gene3D" id="2.20.25.90">
    <property type="entry name" value="ADC-like domains"/>
    <property type="match status" value="1"/>
</dbReference>
<protein>
    <submittedName>
        <fullName evidence="10">Dehydrogenase</fullName>
    </submittedName>
</protein>
<keyword evidence="8" id="KW-0411">Iron-sulfur</keyword>
<dbReference type="EMBL" id="JPMI01000075">
    <property type="protein sequence ID" value="KFA92961.1"/>
    <property type="molecule type" value="Genomic_DNA"/>
</dbReference>
<keyword evidence="7" id="KW-0408">Iron</keyword>
<comment type="subcellular location">
    <subcellularLocation>
        <location evidence="2">Cell envelope</location>
    </subcellularLocation>
</comment>
<evidence type="ECO:0000313" key="10">
    <source>
        <dbReference type="EMBL" id="KFA92961.1"/>
    </source>
</evidence>
<evidence type="ECO:0000256" key="4">
    <source>
        <dbReference type="ARBA" id="ARBA00022485"/>
    </source>
</evidence>
<evidence type="ECO:0000256" key="7">
    <source>
        <dbReference type="ARBA" id="ARBA00023004"/>
    </source>
</evidence>
<evidence type="ECO:0000313" key="11">
    <source>
        <dbReference type="Proteomes" id="UP000028547"/>
    </source>
</evidence>
<dbReference type="PANTHER" id="PTHR43598:SF1">
    <property type="entry name" value="FORMATE DEHYDROGENASE-O MAJOR SUBUNIT"/>
    <property type="match status" value="1"/>
</dbReference>
<organism evidence="10 11">
    <name type="scientific">Archangium violaceum Cb vi76</name>
    <dbReference type="NCBI Taxonomy" id="1406225"/>
    <lineage>
        <taxon>Bacteria</taxon>
        <taxon>Pseudomonadati</taxon>
        <taxon>Myxococcota</taxon>
        <taxon>Myxococcia</taxon>
        <taxon>Myxococcales</taxon>
        <taxon>Cystobacterineae</taxon>
        <taxon>Archangiaceae</taxon>
        <taxon>Archangium</taxon>
    </lineage>
</organism>
<dbReference type="PROSITE" id="PS51669">
    <property type="entry name" value="4FE4S_MOW_BIS_MGD"/>
    <property type="match status" value="1"/>
</dbReference>
<dbReference type="PANTHER" id="PTHR43598">
    <property type="entry name" value="TUNGSTEN-CONTAINING FORMYLMETHANOFURAN DEHYDROGENASE 2 SUBUNIT B"/>
    <property type="match status" value="1"/>
</dbReference>
<dbReference type="GO" id="GO:0016491">
    <property type="term" value="F:oxidoreductase activity"/>
    <property type="evidence" value="ECO:0007669"/>
    <property type="project" value="UniProtKB-KW"/>
</dbReference>
<evidence type="ECO:0000256" key="2">
    <source>
        <dbReference type="ARBA" id="ARBA00004196"/>
    </source>
</evidence>
<dbReference type="Proteomes" id="UP000028547">
    <property type="component" value="Unassembled WGS sequence"/>
</dbReference>
<dbReference type="SUPFAM" id="SSF53706">
    <property type="entry name" value="Formate dehydrogenase/DMSO reductase, domains 1-3"/>
    <property type="match status" value="1"/>
</dbReference>
<comment type="caution">
    <text evidence="10">The sequence shown here is derived from an EMBL/GenBank/DDBJ whole genome shotgun (WGS) entry which is preliminary data.</text>
</comment>
<proteinExistence type="inferred from homology"/>
<dbReference type="Gene3D" id="3.40.50.740">
    <property type="match status" value="1"/>
</dbReference>
<evidence type="ECO:0000256" key="1">
    <source>
        <dbReference type="ARBA" id="ARBA00001966"/>
    </source>
</evidence>
<evidence type="ECO:0000256" key="3">
    <source>
        <dbReference type="ARBA" id="ARBA00010312"/>
    </source>
</evidence>
<dbReference type="GO" id="GO:0009061">
    <property type="term" value="P:anaerobic respiration"/>
    <property type="evidence" value="ECO:0007669"/>
    <property type="project" value="TreeGrafter"/>
</dbReference>
<keyword evidence="4" id="KW-0004">4Fe-4S</keyword>
<comment type="cofactor">
    <cofactor evidence="1">
        <name>[4Fe-4S] cluster</name>
        <dbReference type="ChEBI" id="CHEBI:49883"/>
    </cofactor>
</comment>
<keyword evidence="6" id="KW-0560">Oxidoreductase</keyword>
<dbReference type="GO" id="GO:0009055">
    <property type="term" value="F:electron transfer activity"/>
    <property type="evidence" value="ECO:0007669"/>
    <property type="project" value="TreeGrafter"/>
</dbReference>
<dbReference type="InterPro" id="IPR006963">
    <property type="entry name" value="Mopterin_OxRdtase_4Fe-4S_dom"/>
</dbReference>
<dbReference type="Pfam" id="PF04879">
    <property type="entry name" value="Molybdop_Fe4S4"/>
    <property type="match status" value="1"/>
</dbReference>
<dbReference type="GO" id="GO:0030313">
    <property type="term" value="C:cell envelope"/>
    <property type="evidence" value="ECO:0007669"/>
    <property type="project" value="UniProtKB-SubCell"/>
</dbReference>
<feature type="domain" description="4Fe-4S Mo/W bis-MGD-type" evidence="9">
    <location>
        <begin position="44"/>
        <end position="100"/>
    </location>
</feature>
<dbReference type="GO" id="GO:0030151">
    <property type="term" value="F:molybdenum ion binding"/>
    <property type="evidence" value="ECO:0007669"/>
    <property type="project" value="TreeGrafter"/>
</dbReference>
<reference evidence="10 11" key="1">
    <citation type="submission" date="2014-07" db="EMBL/GenBank/DDBJ databases">
        <title>Draft Genome Sequence of Gephyronic Acid Producer, Cystobacter violaceus Strain Cb vi76.</title>
        <authorList>
            <person name="Stevens D.C."/>
            <person name="Young J."/>
            <person name="Carmichael R."/>
            <person name="Tan J."/>
            <person name="Taylor R.E."/>
        </authorList>
    </citation>
    <scope>NUCLEOTIDE SEQUENCE [LARGE SCALE GENOMIC DNA]</scope>
    <source>
        <strain evidence="10 11">Cb vi76</strain>
    </source>
</reference>
<evidence type="ECO:0000256" key="6">
    <source>
        <dbReference type="ARBA" id="ARBA00023002"/>
    </source>
</evidence>
<evidence type="ECO:0000259" key="9">
    <source>
        <dbReference type="PROSITE" id="PS51669"/>
    </source>
</evidence>
<comment type="similarity">
    <text evidence="3">Belongs to the prokaryotic molybdopterin-containing oxidoreductase family.</text>
</comment>
<sequence>MGLFALFSRWPLLRQLRNKDSTALGETAMSARSEKLAPRTVQADKVVRSICPYCAVGCGQKVYVKDGRILDIEGDEDSPISRGRLCPKGAASFQLVTGTHRVTDVLYRRPRAMQWERIPLHKALDMIAERVKQARDSTWESHDDKGRTLNRTLGIAHLGGATLDNEENYLIKKLFTGGLGIVQVENQARI</sequence>
<name>A0A084SWX6_9BACT</name>
<accession>A0A084SWX6</accession>
<evidence type="ECO:0000256" key="5">
    <source>
        <dbReference type="ARBA" id="ARBA00022723"/>
    </source>
</evidence>
<dbReference type="AlphaFoldDB" id="A0A084SWX6"/>
<evidence type="ECO:0000256" key="8">
    <source>
        <dbReference type="ARBA" id="ARBA00023014"/>
    </source>
</evidence>
<gene>
    <name evidence="10" type="ORF">Q664_11765</name>
</gene>
<keyword evidence="5" id="KW-0479">Metal-binding</keyword>
<dbReference type="GO" id="GO:0051539">
    <property type="term" value="F:4 iron, 4 sulfur cluster binding"/>
    <property type="evidence" value="ECO:0007669"/>
    <property type="project" value="UniProtKB-KW"/>
</dbReference>
<dbReference type="SMART" id="SM00926">
    <property type="entry name" value="Molybdop_Fe4S4"/>
    <property type="match status" value="1"/>
</dbReference>